<feature type="transmembrane region" description="Helical" evidence="8">
    <location>
        <begin position="145"/>
        <end position="165"/>
    </location>
</feature>
<keyword evidence="5 8" id="KW-0812">Transmembrane</keyword>
<dbReference type="STRING" id="249189.RV04_GL000966"/>
<feature type="transmembrane region" description="Helical" evidence="8">
    <location>
        <begin position="201"/>
        <end position="218"/>
    </location>
</feature>
<evidence type="ECO:0000256" key="4">
    <source>
        <dbReference type="ARBA" id="ARBA00022475"/>
    </source>
</evidence>
<evidence type="ECO:0000256" key="1">
    <source>
        <dbReference type="ARBA" id="ARBA00004651"/>
    </source>
</evidence>
<dbReference type="PANTHER" id="PTHR34979:SF1">
    <property type="entry name" value="INNER MEMBRANE PROTEIN YGAZ"/>
    <property type="match status" value="1"/>
</dbReference>
<feature type="transmembrane region" description="Helical" evidence="8">
    <location>
        <begin position="171"/>
        <end position="194"/>
    </location>
</feature>
<comment type="caution">
    <text evidence="9">The sequence shown here is derived from an EMBL/GenBank/DDBJ whole genome shotgun (WGS) entry which is preliminary data.</text>
</comment>
<keyword evidence="4" id="KW-1003">Cell membrane</keyword>
<keyword evidence="6 8" id="KW-1133">Transmembrane helix</keyword>
<keyword evidence="3" id="KW-0813">Transport</keyword>
<sequence>MRGIIMDTRLTKTASFIDGVKACLPTIMGYLGIGIALGVVGKSTNLTILQIFLMSTLVYAGSAQFILCGLLLLNAPILSIVFTVFLINLRHLLMSLSVASYFKKDSLLNGIGIGTLLTDESYGVLMSTLAQEENVTSRWMHGLNLTAYLVWILSTVVGALLGNFIPDPTIFGLDFSLTAMFLGLFLFQVTLPLVKQKVKTIKILLVTSISLVILMRFFSAEMSVIFATLLGCLTGVLIKNE</sequence>
<evidence type="ECO:0000256" key="2">
    <source>
        <dbReference type="ARBA" id="ARBA00010735"/>
    </source>
</evidence>
<feature type="transmembrane region" description="Helical" evidence="8">
    <location>
        <begin position="61"/>
        <end position="87"/>
    </location>
</feature>
<keyword evidence="7 8" id="KW-0472">Membrane</keyword>
<evidence type="ECO:0000313" key="9">
    <source>
        <dbReference type="EMBL" id="OJG46538.1"/>
    </source>
</evidence>
<dbReference type="Pfam" id="PF03591">
    <property type="entry name" value="AzlC"/>
    <property type="match status" value="1"/>
</dbReference>
<dbReference type="GO" id="GO:0005886">
    <property type="term" value="C:plasma membrane"/>
    <property type="evidence" value="ECO:0007669"/>
    <property type="project" value="UniProtKB-SubCell"/>
</dbReference>
<dbReference type="GO" id="GO:1903785">
    <property type="term" value="P:L-valine transmembrane transport"/>
    <property type="evidence" value="ECO:0007669"/>
    <property type="project" value="TreeGrafter"/>
</dbReference>
<evidence type="ECO:0000256" key="7">
    <source>
        <dbReference type="ARBA" id="ARBA00023136"/>
    </source>
</evidence>
<dbReference type="InterPro" id="IPR011606">
    <property type="entry name" value="Brnchd-chn_aa_trnsp_permease"/>
</dbReference>
<dbReference type="EMBL" id="JXKQ01000002">
    <property type="protein sequence ID" value="OJG46538.1"/>
    <property type="molecule type" value="Genomic_DNA"/>
</dbReference>
<name>A0A1L8TQS8_9ENTE</name>
<evidence type="ECO:0000256" key="6">
    <source>
        <dbReference type="ARBA" id="ARBA00022989"/>
    </source>
</evidence>
<dbReference type="PANTHER" id="PTHR34979">
    <property type="entry name" value="INNER MEMBRANE PROTEIN YGAZ"/>
    <property type="match status" value="1"/>
</dbReference>
<comment type="similarity">
    <text evidence="2">Belongs to the AzlC family.</text>
</comment>
<reference evidence="9 10" key="1">
    <citation type="submission" date="2014-12" db="EMBL/GenBank/DDBJ databases">
        <title>Draft genome sequences of 29 type strains of Enterococci.</title>
        <authorList>
            <person name="Zhong Z."/>
            <person name="Sun Z."/>
            <person name="Liu W."/>
            <person name="Zhang W."/>
            <person name="Zhang H."/>
        </authorList>
    </citation>
    <scope>NUCLEOTIDE SEQUENCE [LARGE SCALE GENOMIC DNA]</scope>
    <source>
        <strain evidence="9 10">DSM 17122</strain>
    </source>
</reference>
<comment type="subcellular location">
    <subcellularLocation>
        <location evidence="1">Cell membrane</location>
        <topology evidence="1">Multi-pass membrane protein</topology>
    </subcellularLocation>
</comment>
<evidence type="ECO:0000256" key="3">
    <source>
        <dbReference type="ARBA" id="ARBA00022448"/>
    </source>
</evidence>
<dbReference type="Proteomes" id="UP000182077">
    <property type="component" value="Unassembled WGS sequence"/>
</dbReference>
<evidence type="ECO:0000256" key="5">
    <source>
        <dbReference type="ARBA" id="ARBA00022692"/>
    </source>
</evidence>
<organism evidence="9 10">
    <name type="scientific">Enterococcus hermanniensis</name>
    <dbReference type="NCBI Taxonomy" id="249189"/>
    <lineage>
        <taxon>Bacteria</taxon>
        <taxon>Bacillati</taxon>
        <taxon>Bacillota</taxon>
        <taxon>Bacilli</taxon>
        <taxon>Lactobacillales</taxon>
        <taxon>Enterococcaceae</taxon>
        <taxon>Enterococcus</taxon>
    </lineage>
</organism>
<proteinExistence type="inferred from homology"/>
<gene>
    <name evidence="9" type="ORF">RV04_GL000966</name>
</gene>
<evidence type="ECO:0000256" key="8">
    <source>
        <dbReference type="SAM" id="Phobius"/>
    </source>
</evidence>
<keyword evidence="10" id="KW-1185">Reference proteome</keyword>
<evidence type="ECO:0000313" key="10">
    <source>
        <dbReference type="Proteomes" id="UP000182077"/>
    </source>
</evidence>
<protein>
    <submittedName>
        <fullName evidence="9">Azaleucine resistance protein AzlC</fullName>
    </submittedName>
</protein>
<accession>A0A1L8TQS8</accession>
<dbReference type="AlphaFoldDB" id="A0A1L8TQS8"/>